<dbReference type="Pfam" id="PF14362">
    <property type="entry name" value="DUF4407"/>
    <property type="match status" value="1"/>
</dbReference>
<protein>
    <submittedName>
        <fullName evidence="1">Uncharacterized protein</fullName>
    </submittedName>
</protein>
<evidence type="ECO:0000313" key="2">
    <source>
        <dbReference type="Proteomes" id="UP000029643"/>
    </source>
</evidence>
<dbReference type="InterPro" id="IPR025519">
    <property type="entry name" value="DUF4407"/>
</dbReference>
<gene>
    <name evidence="1" type="ORF">JCM19274_3408</name>
</gene>
<evidence type="ECO:0000313" key="1">
    <source>
        <dbReference type="EMBL" id="GAL78850.1"/>
    </source>
</evidence>
<name>A0A090WP21_9FLAO</name>
<dbReference type="AlphaFoldDB" id="A0A090WP21"/>
<organism evidence="1 2">
    <name type="scientific">Algibacter lectus</name>
    <dbReference type="NCBI Taxonomy" id="221126"/>
    <lineage>
        <taxon>Bacteria</taxon>
        <taxon>Pseudomonadati</taxon>
        <taxon>Bacteroidota</taxon>
        <taxon>Flavobacteriia</taxon>
        <taxon>Flavobacteriales</taxon>
        <taxon>Flavobacteriaceae</taxon>
        <taxon>Algibacter</taxon>
    </lineage>
</organism>
<sequence length="102" mass="12056">MPSFFIFLLFLAIETSPIFAKLLSPKGPYDFKLEDLEMAIKTHVLQNKNQREALLKTDNAINDRVYADLKTEDELYTYKRKKTRELMQLQADAFFKHQKNIL</sequence>
<dbReference type="EMBL" id="BBNU01000004">
    <property type="protein sequence ID" value="GAL78850.1"/>
    <property type="molecule type" value="Genomic_DNA"/>
</dbReference>
<dbReference type="Proteomes" id="UP000029643">
    <property type="component" value="Unassembled WGS sequence"/>
</dbReference>
<comment type="caution">
    <text evidence="1">The sequence shown here is derived from an EMBL/GenBank/DDBJ whole genome shotgun (WGS) entry which is preliminary data.</text>
</comment>
<accession>A0A090WP21</accession>
<reference evidence="1 2" key="1">
    <citation type="journal article" date="2014" name="Genome Announc.">
        <title>Draft Genome Sequences of Marine Flavobacterium Algibacter lectus Strains SS8 and NR4.</title>
        <authorList>
            <person name="Takatani N."/>
            <person name="Nakanishi M."/>
            <person name="Meirelles P."/>
            <person name="Mino S."/>
            <person name="Suda W."/>
            <person name="Oshima K."/>
            <person name="Hattori M."/>
            <person name="Ohkuma M."/>
            <person name="Hosokawa M."/>
            <person name="Miyashita K."/>
            <person name="Thompson F.L."/>
            <person name="Niwa A."/>
            <person name="Sawabe T."/>
            <person name="Sawabe T."/>
        </authorList>
    </citation>
    <scope>NUCLEOTIDE SEQUENCE [LARGE SCALE GENOMIC DNA]</scope>
    <source>
        <strain evidence="2">JCM19274</strain>
    </source>
</reference>
<proteinExistence type="predicted"/>